<sequence>MGKHTQKSDLLYWGGRLMKKYYGVPLRGGGYGVVVGPPPASLPNPFFFLSDADAISVLWLGISGRVKHGGSHRSVIYVVGALLKVVCHRLVFCSG</sequence>
<reference evidence="1 2" key="1">
    <citation type="journal article" date="2023" name="Sci. Data">
        <title>Genome assembly of the Korean intertidal mud-creeper Batillaria attramentaria.</title>
        <authorList>
            <person name="Patra A.K."/>
            <person name="Ho P.T."/>
            <person name="Jun S."/>
            <person name="Lee S.J."/>
            <person name="Kim Y."/>
            <person name="Won Y.J."/>
        </authorList>
    </citation>
    <scope>NUCLEOTIDE SEQUENCE [LARGE SCALE GENOMIC DNA]</scope>
    <source>
        <strain evidence="1">Wonlab-2016</strain>
    </source>
</reference>
<name>A0ABD0LNK6_9CAEN</name>
<organism evidence="1 2">
    <name type="scientific">Batillaria attramentaria</name>
    <dbReference type="NCBI Taxonomy" id="370345"/>
    <lineage>
        <taxon>Eukaryota</taxon>
        <taxon>Metazoa</taxon>
        <taxon>Spiralia</taxon>
        <taxon>Lophotrochozoa</taxon>
        <taxon>Mollusca</taxon>
        <taxon>Gastropoda</taxon>
        <taxon>Caenogastropoda</taxon>
        <taxon>Sorbeoconcha</taxon>
        <taxon>Cerithioidea</taxon>
        <taxon>Batillariidae</taxon>
        <taxon>Batillaria</taxon>
    </lineage>
</organism>
<comment type="caution">
    <text evidence="1">The sequence shown here is derived from an EMBL/GenBank/DDBJ whole genome shotgun (WGS) entry which is preliminary data.</text>
</comment>
<dbReference type="AlphaFoldDB" id="A0ABD0LNK6"/>
<gene>
    <name evidence="1" type="ORF">BaRGS_00007797</name>
</gene>
<keyword evidence="2" id="KW-1185">Reference proteome</keyword>
<dbReference type="EMBL" id="JACVVK020000034">
    <property type="protein sequence ID" value="KAK7500917.1"/>
    <property type="molecule type" value="Genomic_DNA"/>
</dbReference>
<evidence type="ECO:0000313" key="2">
    <source>
        <dbReference type="Proteomes" id="UP001519460"/>
    </source>
</evidence>
<evidence type="ECO:0000313" key="1">
    <source>
        <dbReference type="EMBL" id="KAK7500917.1"/>
    </source>
</evidence>
<protein>
    <submittedName>
        <fullName evidence="1">Uncharacterized protein</fullName>
    </submittedName>
</protein>
<dbReference type="Proteomes" id="UP001519460">
    <property type="component" value="Unassembled WGS sequence"/>
</dbReference>
<proteinExistence type="predicted"/>
<accession>A0ABD0LNK6</accession>